<name>A0ACC2TNQ3_9FUNG</name>
<dbReference type="Proteomes" id="UP001165960">
    <property type="component" value="Unassembled WGS sequence"/>
</dbReference>
<sequence>MKFISCAAVTIVGALATDGNNPIEASNITPGKCWASEDILGLLRNNPLLKNETGGDLKFNKAPLYSNRSALPTEMRYASWVNPLMEQISKDRMKAFVTKFSSFYNRMCLSENGAAASKWLKAQIQNSTTAQGIQIEAFPHRFPQQSIIARFPGADPALANQVVIVGSHIDTINIEDFLCGPSPGADDNASGAAVTLEAFRILAASGFSP</sequence>
<dbReference type="EMBL" id="QTSX02002292">
    <property type="protein sequence ID" value="KAJ9076360.1"/>
    <property type="molecule type" value="Genomic_DNA"/>
</dbReference>
<evidence type="ECO:0000313" key="2">
    <source>
        <dbReference type="Proteomes" id="UP001165960"/>
    </source>
</evidence>
<proteinExistence type="predicted"/>
<keyword evidence="2" id="KW-1185">Reference proteome</keyword>
<organism evidence="1 2">
    <name type="scientific">Entomophthora muscae</name>
    <dbReference type="NCBI Taxonomy" id="34485"/>
    <lineage>
        <taxon>Eukaryota</taxon>
        <taxon>Fungi</taxon>
        <taxon>Fungi incertae sedis</taxon>
        <taxon>Zoopagomycota</taxon>
        <taxon>Entomophthoromycotina</taxon>
        <taxon>Entomophthoromycetes</taxon>
        <taxon>Entomophthorales</taxon>
        <taxon>Entomophthoraceae</taxon>
        <taxon>Entomophthora</taxon>
    </lineage>
</organism>
<accession>A0ACC2TNQ3</accession>
<gene>
    <name evidence="1" type="ORF">DSO57_1027070</name>
</gene>
<comment type="caution">
    <text evidence="1">The sequence shown here is derived from an EMBL/GenBank/DDBJ whole genome shotgun (WGS) entry which is preliminary data.</text>
</comment>
<evidence type="ECO:0000313" key="1">
    <source>
        <dbReference type="EMBL" id="KAJ9076360.1"/>
    </source>
</evidence>
<protein>
    <submittedName>
        <fullName evidence="1">Uncharacterized protein</fullName>
    </submittedName>
</protein>
<reference evidence="1" key="1">
    <citation type="submission" date="2022-04" db="EMBL/GenBank/DDBJ databases">
        <title>Genome of the entomopathogenic fungus Entomophthora muscae.</title>
        <authorList>
            <person name="Elya C."/>
            <person name="Lovett B.R."/>
            <person name="Lee E."/>
            <person name="Macias A.M."/>
            <person name="Hajek A.E."/>
            <person name="De Bivort B.L."/>
            <person name="Kasson M.T."/>
            <person name="De Fine Licht H.H."/>
            <person name="Stajich J.E."/>
        </authorList>
    </citation>
    <scope>NUCLEOTIDE SEQUENCE</scope>
    <source>
        <strain evidence="1">Berkeley</strain>
    </source>
</reference>